<proteinExistence type="predicted"/>
<reference evidence="2" key="1">
    <citation type="journal article" date="2020" name="mSystems">
        <title>Genome- and Community-Level Interaction Insights into Carbon Utilization and Element Cycling Functions of Hydrothermarchaeota in Hydrothermal Sediment.</title>
        <authorList>
            <person name="Zhou Z."/>
            <person name="Liu Y."/>
            <person name="Xu W."/>
            <person name="Pan J."/>
            <person name="Luo Z.H."/>
            <person name="Li M."/>
        </authorList>
    </citation>
    <scope>NUCLEOTIDE SEQUENCE [LARGE SCALE GENOMIC DNA]</scope>
    <source>
        <strain evidence="2">SpSt-556</strain>
    </source>
</reference>
<dbReference type="AlphaFoldDB" id="A0A7C4L1C2"/>
<dbReference type="InterPro" id="IPR036390">
    <property type="entry name" value="WH_DNA-bd_sf"/>
</dbReference>
<protein>
    <submittedName>
        <fullName evidence="2">Winged helix-turn-helix transcriptional regulator</fullName>
    </submittedName>
</protein>
<dbReference type="SUPFAM" id="SSF46785">
    <property type="entry name" value="Winged helix' DNA-binding domain"/>
    <property type="match status" value="1"/>
</dbReference>
<comment type="caution">
    <text evidence="2">The sequence shown here is derived from an EMBL/GenBank/DDBJ whole genome shotgun (WGS) entry which is preliminary data.</text>
</comment>
<dbReference type="InterPro" id="IPR036388">
    <property type="entry name" value="WH-like_DNA-bd_sf"/>
</dbReference>
<dbReference type="EMBL" id="DSXR01000127">
    <property type="protein sequence ID" value="HGS88440.1"/>
    <property type="molecule type" value="Genomic_DNA"/>
</dbReference>
<dbReference type="GO" id="GO:0003677">
    <property type="term" value="F:DNA binding"/>
    <property type="evidence" value="ECO:0007669"/>
    <property type="project" value="InterPro"/>
</dbReference>
<dbReference type="InterPro" id="IPR012318">
    <property type="entry name" value="HTH_CRP"/>
</dbReference>
<evidence type="ECO:0000259" key="1">
    <source>
        <dbReference type="SMART" id="SM00419"/>
    </source>
</evidence>
<gene>
    <name evidence="2" type="ORF">ENT17_12625</name>
</gene>
<organism evidence="2">
    <name type="scientific">Bellilinea caldifistulae</name>
    <dbReference type="NCBI Taxonomy" id="360411"/>
    <lineage>
        <taxon>Bacteria</taxon>
        <taxon>Bacillati</taxon>
        <taxon>Chloroflexota</taxon>
        <taxon>Anaerolineae</taxon>
        <taxon>Anaerolineales</taxon>
        <taxon>Anaerolineaceae</taxon>
        <taxon>Bellilinea</taxon>
    </lineage>
</organism>
<feature type="domain" description="HTH crp-type" evidence="1">
    <location>
        <begin position="16"/>
        <end position="69"/>
    </location>
</feature>
<dbReference type="Gene3D" id="1.10.10.10">
    <property type="entry name" value="Winged helix-like DNA-binding domain superfamily/Winged helix DNA-binding domain"/>
    <property type="match status" value="1"/>
</dbReference>
<accession>A0A7C4L1C2</accession>
<dbReference type="Pfam" id="PF13412">
    <property type="entry name" value="HTH_24"/>
    <property type="match status" value="1"/>
</dbReference>
<evidence type="ECO:0000313" key="2">
    <source>
        <dbReference type="EMBL" id="HGS88440.1"/>
    </source>
</evidence>
<dbReference type="SMART" id="SM00419">
    <property type="entry name" value="HTH_CRP"/>
    <property type="match status" value="1"/>
</dbReference>
<sequence length="161" mass="18100">MTELSTESTRDLVILEKIEQDPDATQASLAAQLGVAVGTINWHLKRLIAKGYVKVRRVERRKLRYIITPEGLALRARLTLDYIQNSFQLYRLVRSRVIHTLAEVRKMGYSAVRLSGDGDVADVCRLTCLEQGIHIVDDPAVPMLTIQGLKVTIQTEEDKTA</sequence>
<name>A0A7C4L1C2_9CHLR</name>
<dbReference type="GO" id="GO:0006355">
    <property type="term" value="P:regulation of DNA-templated transcription"/>
    <property type="evidence" value="ECO:0007669"/>
    <property type="project" value="InterPro"/>
</dbReference>